<evidence type="ECO:0000313" key="6">
    <source>
        <dbReference type="Proteomes" id="UP001632038"/>
    </source>
</evidence>
<dbReference type="SUPFAM" id="SSF54211">
    <property type="entry name" value="Ribosomal protein S5 domain 2-like"/>
    <property type="match status" value="1"/>
</dbReference>
<proteinExistence type="inferred from homology"/>
<dbReference type="GO" id="GO:0005524">
    <property type="term" value="F:ATP binding"/>
    <property type="evidence" value="ECO:0007669"/>
    <property type="project" value="UniProtKB-KW"/>
</dbReference>
<reference evidence="6" key="1">
    <citation type="journal article" date="2024" name="IScience">
        <title>Strigolactones Initiate the Formation of Haustorium-like Structures in Castilleja.</title>
        <authorList>
            <person name="Buerger M."/>
            <person name="Peterson D."/>
            <person name="Chory J."/>
        </authorList>
    </citation>
    <scope>NUCLEOTIDE SEQUENCE [LARGE SCALE GENOMIC DNA]</scope>
</reference>
<comment type="similarity">
    <text evidence="1">Belongs to the SDHAF4 family.</text>
</comment>
<evidence type="ECO:0000256" key="3">
    <source>
        <dbReference type="ARBA" id="ARBA00022840"/>
    </source>
</evidence>
<accession>A0ABD3CNW7</accession>
<name>A0ABD3CNW7_9LAMI</name>
<comment type="caution">
    <text evidence="5">The sequence shown here is derived from an EMBL/GenBank/DDBJ whole genome shotgun (WGS) entry which is preliminary data.</text>
</comment>
<dbReference type="GO" id="GO:0005975">
    <property type="term" value="P:carbohydrate metabolic process"/>
    <property type="evidence" value="ECO:0007669"/>
    <property type="project" value="UniProtKB-ARBA"/>
</dbReference>
<dbReference type="PANTHER" id="PTHR10457">
    <property type="entry name" value="MEVALONATE KINASE/GALACTOKINASE"/>
    <property type="match status" value="1"/>
</dbReference>
<evidence type="ECO:0000259" key="4">
    <source>
        <dbReference type="Pfam" id="PF10509"/>
    </source>
</evidence>
<protein>
    <recommendedName>
        <fullName evidence="4">Galactokinase N-terminal domain-containing protein</fullName>
    </recommendedName>
</protein>
<organism evidence="5 6">
    <name type="scientific">Castilleja foliolosa</name>
    <dbReference type="NCBI Taxonomy" id="1961234"/>
    <lineage>
        <taxon>Eukaryota</taxon>
        <taxon>Viridiplantae</taxon>
        <taxon>Streptophyta</taxon>
        <taxon>Embryophyta</taxon>
        <taxon>Tracheophyta</taxon>
        <taxon>Spermatophyta</taxon>
        <taxon>Magnoliopsida</taxon>
        <taxon>eudicotyledons</taxon>
        <taxon>Gunneridae</taxon>
        <taxon>Pentapetalae</taxon>
        <taxon>asterids</taxon>
        <taxon>lamiids</taxon>
        <taxon>Lamiales</taxon>
        <taxon>Orobanchaceae</taxon>
        <taxon>Pedicularideae</taxon>
        <taxon>Castillejinae</taxon>
        <taxon>Castilleja</taxon>
    </lineage>
</organism>
<evidence type="ECO:0000256" key="2">
    <source>
        <dbReference type="ARBA" id="ARBA00022741"/>
    </source>
</evidence>
<dbReference type="InterPro" id="IPR014721">
    <property type="entry name" value="Ribsml_uS5_D2-typ_fold_subgr"/>
</dbReference>
<keyword evidence="3" id="KW-0067">ATP-binding</keyword>
<dbReference type="Pfam" id="PF10509">
    <property type="entry name" value="GalKase_gal_bdg"/>
    <property type="match status" value="1"/>
</dbReference>
<dbReference type="InterPro" id="IPR020568">
    <property type="entry name" value="Ribosomal_Su5_D2-typ_SF"/>
</dbReference>
<sequence length="174" mass="19969">MRRSSTGARRVADAYRSRLGTAIGRRTERQKRGDSWDFGLAVRESTSDLRGCNGEAELRFSKLKSKFIEFFGHSPDIYVRSPGRVNLIGEHIYYEGYSVLPMAIRQDTIVAIRKVKGQKAAIFNWGEASGRRVPEPTRYGDWEKNGEAKEGRLLGFWAGGEREHQRFERLQRQT</sequence>
<evidence type="ECO:0000313" key="5">
    <source>
        <dbReference type="EMBL" id="KAL3630924.1"/>
    </source>
</evidence>
<dbReference type="Gene3D" id="3.30.230.10">
    <property type="match status" value="1"/>
</dbReference>
<keyword evidence="2" id="KW-0547">Nucleotide-binding</keyword>
<dbReference type="EMBL" id="JAVIJP010000032">
    <property type="protein sequence ID" value="KAL3630924.1"/>
    <property type="molecule type" value="Genomic_DNA"/>
</dbReference>
<evidence type="ECO:0000256" key="1">
    <source>
        <dbReference type="ARBA" id="ARBA00005701"/>
    </source>
</evidence>
<keyword evidence="6" id="KW-1185">Reference proteome</keyword>
<feature type="domain" description="Galactokinase N-terminal" evidence="4">
    <location>
        <begin position="66"/>
        <end position="114"/>
    </location>
</feature>
<dbReference type="InterPro" id="IPR012875">
    <property type="entry name" value="SDHF4"/>
</dbReference>
<dbReference type="AlphaFoldDB" id="A0ABD3CNW7"/>
<dbReference type="InterPro" id="IPR019539">
    <property type="entry name" value="GalKase_N"/>
</dbReference>
<gene>
    <name evidence="5" type="ORF">CASFOL_023908</name>
</gene>
<dbReference type="Pfam" id="PF07896">
    <property type="entry name" value="DUF1674"/>
    <property type="match status" value="1"/>
</dbReference>
<dbReference type="Proteomes" id="UP001632038">
    <property type="component" value="Unassembled WGS sequence"/>
</dbReference>
<dbReference type="PANTHER" id="PTHR10457:SF7">
    <property type="entry name" value="GALACTOKINASE-RELATED"/>
    <property type="match status" value="1"/>
</dbReference>